<gene>
    <name evidence="15 20" type="primary">pheT</name>
    <name evidence="20" type="ORF">ACFODZ_16255</name>
</gene>
<organism evidence="20 21">
    <name type="scientific">Marinicella sediminis</name>
    <dbReference type="NCBI Taxonomy" id="1792834"/>
    <lineage>
        <taxon>Bacteria</taxon>
        <taxon>Pseudomonadati</taxon>
        <taxon>Pseudomonadota</taxon>
        <taxon>Gammaproteobacteria</taxon>
        <taxon>Lysobacterales</taxon>
        <taxon>Marinicellaceae</taxon>
        <taxon>Marinicella</taxon>
    </lineage>
</organism>
<keyword evidence="8 15" id="KW-0547">Nucleotide-binding</keyword>
<keyword evidence="21" id="KW-1185">Reference proteome</keyword>
<keyword evidence="11 16" id="KW-0694">RNA-binding</keyword>
<keyword evidence="12 15" id="KW-0648">Protein biosynthesis</keyword>
<evidence type="ECO:0000256" key="2">
    <source>
        <dbReference type="ARBA" id="ARBA00008653"/>
    </source>
</evidence>
<dbReference type="Gene3D" id="3.30.56.10">
    <property type="match status" value="2"/>
</dbReference>
<evidence type="ECO:0000259" key="18">
    <source>
        <dbReference type="PROSITE" id="PS51447"/>
    </source>
</evidence>
<dbReference type="Pfam" id="PF01588">
    <property type="entry name" value="tRNA_bind"/>
    <property type="match status" value="1"/>
</dbReference>
<dbReference type="InterPro" id="IPR045864">
    <property type="entry name" value="aa-tRNA-synth_II/BPL/LPL"/>
</dbReference>
<dbReference type="Gene3D" id="3.50.40.10">
    <property type="entry name" value="Phenylalanyl-trna Synthetase, Chain B, domain 3"/>
    <property type="match status" value="1"/>
</dbReference>
<comment type="subcellular location">
    <subcellularLocation>
        <location evidence="1 15">Cytoplasm</location>
    </subcellularLocation>
</comment>
<comment type="subunit">
    <text evidence="3 15">Tetramer of two alpha and two beta subunits.</text>
</comment>
<dbReference type="InterPro" id="IPR033714">
    <property type="entry name" value="tRNA_bind_bactPheRS"/>
</dbReference>
<dbReference type="InterPro" id="IPR009061">
    <property type="entry name" value="DNA-bd_dom_put_sf"/>
</dbReference>
<comment type="similarity">
    <text evidence="2 15">Belongs to the phenylalanyl-tRNA synthetase beta subunit family. Type 1 subfamily.</text>
</comment>
<dbReference type="InterPro" id="IPR045060">
    <property type="entry name" value="Phe-tRNA-ligase_IIc_bsu"/>
</dbReference>
<dbReference type="InterPro" id="IPR005147">
    <property type="entry name" value="tRNA_synthase_B5-dom"/>
</dbReference>
<keyword evidence="9 15" id="KW-0067">ATP-binding</keyword>
<accession>A0ABV7JG08</accession>
<dbReference type="InterPro" id="IPR036690">
    <property type="entry name" value="Fdx_antiC-bd_sf"/>
</dbReference>
<dbReference type="InterPro" id="IPR012340">
    <property type="entry name" value="NA-bd_OB-fold"/>
</dbReference>
<evidence type="ECO:0000259" key="17">
    <source>
        <dbReference type="PROSITE" id="PS50886"/>
    </source>
</evidence>
<dbReference type="GO" id="GO:0004826">
    <property type="term" value="F:phenylalanine-tRNA ligase activity"/>
    <property type="evidence" value="ECO:0007669"/>
    <property type="project" value="UniProtKB-EC"/>
</dbReference>
<evidence type="ECO:0000259" key="19">
    <source>
        <dbReference type="PROSITE" id="PS51483"/>
    </source>
</evidence>
<feature type="domain" description="TRNA-binding" evidence="17">
    <location>
        <begin position="39"/>
        <end position="147"/>
    </location>
</feature>
<dbReference type="EMBL" id="JBHRTS010000010">
    <property type="protein sequence ID" value="MFC3195809.1"/>
    <property type="molecule type" value="Genomic_DNA"/>
</dbReference>
<evidence type="ECO:0000256" key="13">
    <source>
        <dbReference type="ARBA" id="ARBA00023146"/>
    </source>
</evidence>
<dbReference type="PROSITE" id="PS51447">
    <property type="entry name" value="FDX_ACB"/>
    <property type="match status" value="1"/>
</dbReference>
<evidence type="ECO:0000256" key="3">
    <source>
        <dbReference type="ARBA" id="ARBA00011209"/>
    </source>
</evidence>
<protein>
    <recommendedName>
        <fullName evidence="15">Phenylalanine--tRNA ligase beta subunit</fullName>
        <ecNumber evidence="15">6.1.1.20</ecNumber>
    </recommendedName>
    <alternativeName>
        <fullName evidence="15">Phenylalanyl-tRNA synthetase beta subunit</fullName>
        <shortName evidence="15">PheRS</shortName>
    </alternativeName>
</protein>
<evidence type="ECO:0000256" key="16">
    <source>
        <dbReference type="PROSITE-ProRule" id="PRU00209"/>
    </source>
</evidence>
<dbReference type="InterPro" id="IPR004532">
    <property type="entry name" value="Phe-tRNA-ligase_IIc_bsu_bact"/>
</dbReference>
<dbReference type="SMART" id="SM00896">
    <property type="entry name" value="FDX-ACB"/>
    <property type="match status" value="1"/>
</dbReference>
<dbReference type="PROSITE" id="PS50886">
    <property type="entry name" value="TRBD"/>
    <property type="match status" value="1"/>
</dbReference>
<evidence type="ECO:0000313" key="20">
    <source>
        <dbReference type="EMBL" id="MFC3195809.1"/>
    </source>
</evidence>
<dbReference type="CDD" id="cd00769">
    <property type="entry name" value="PheRS_beta_core"/>
    <property type="match status" value="1"/>
</dbReference>
<keyword evidence="7 15" id="KW-0479">Metal-binding</keyword>
<keyword evidence="13 15" id="KW-0030">Aminoacyl-tRNA synthetase</keyword>
<dbReference type="SUPFAM" id="SSF46955">
    <property type="entry name" value="Putative DNA-binding domain"/>
    <property type="match status" value="1"/>
</dbReference>
<evidence type="ECO:0000256" key="8">
    <source>
        <dbReference type="ARBA" id="ARBA00022741"/>
    </source>
</evidence>
<feature type="binding site" evidence="15">
    <location>
        <position position="459"/>
    </location>
    <ligand>
        <name>Mg(2+)</name>
        <dbReference type="ChEBI" id="CHEBI:18420"/>
        <note>shared with alpha subunit</note>
    </ligand>
</feature>
<dbReference type="EC" id="6.1.1.20" evidence="15"/>
<dbReference type="CDD" id="cd02796">
    <property type="entry name" value="tRNA_bind_bactPheRS"/>
    <property type="match status" value="1"/>
</dbReference>
<dbReference type="NCBIfam" id="TIGR00472">
    <property type="entry name" value="pheT_bact"/>
    <property type="match status" value="1"/>
</dbReference>
<dbReference type="PROSITE" id="PS51483">
    <property type="entry name" value="B5"/>
    <property type="match status" value="1"/>
</dbReference>
<dbReference type="PANTHER" id="PTHR10947:SF0">
    <property type="entry name" value="PHENYLALANINE--TRNA LIGASE BETA SUBUNIT"/>
    <property type="match status" value="1"/>
</dbReference>
<proteinExistence type="inferred from homology"/>
<dbReference type="HAMAP" id="MF_00283">
    <property type="entry name" value="Phe_tRNA_synth_beta1"/>
    <property type="match status" value="1"/>
</dbReference>
<dbReference type="SUPFAM" id="SSF55681">
    <property type="entry name" value="Class II aaRS and biotin synthetases"/>
    <property type="match status" value="1"/>
</dbReference>
<dbReference type="NCBIfam" id="NF045760">
    <property type="entry name" value="YtpR"/>
    <property type="match status" value="1"/>
</dbReference>
<evidence type="ECO:0000256" key="15">
    <source>
        <dbReference type="HAMAP-Rule" id="MF_00283"/>
    </source>
</evidence>
<dbReference type="SUPFAM" id="SSF56037">
    <property type="entry name" value="PheT/TilS domain"/>
    <property type="match status" value="1"/>
</dbReference>
<evidence type="ECO:0000256" key="4">
    <source>
        <dbReference type="ARBA" id="ARBA00022490"/>
    </source>
</evidence>
<evidence type="ECO:0000256" key="7">
    <source>
        <dbReference type="ARBA" id="ARBA00022723"/>
    </source>
</evidence>
<evidence type="ECO:0000256" key="6">
    <source>
        <dbReference type="ARBA" id="ARBA00022598"/>
    </source>
</evidence>
<feature type="domain" description="B5" evidence="19">
    <location>
        <begin position="400"/>
        <end position="475"/>
    </location>
</feature>
<comment type="cofactor">
    <cofactor evidence="15">
        <name>Mg(2+)</name>
        <dbReference type="ChEBI" id="CHEBI:18420"/>
    </cofactor>
    <text evidence="15">Binds 2 magnesium ions per tetramer.</text>
</comment>
<dbReference type="SMART" id="SM00874">
    <property type="entry name" value="B5"/>
    <property type="match status" value="1"/>
</dbReference>
<feature type="binding site" evidence="15">
    <location>
        <position position="453"/>
    </location>
    <ligand>
        <name>Mg(2+)</name>
        <dbReference type="ChEBI" id="CHEBI:18420"/>
        <note>shared with alpha subunit</note>
    </ligand>
</feature>
<evidence type="ECO:0000256" key="11">
    <source>
        <dbReference type="ARBA" id="ARBA00022884"/>
    </source>
</evidence>
<name>A0ABV7JG08_9GAMM</name>
<evidence type="ECO:0000256" key="12">
    <source>
        <dbReference type="ARBA" id="ARBA00022917"/>
    </source>
</evidence>
<evidence type="ECO:0000256" key="10">
    <source>
        <dbReference type="ARBA" id="ARBA00022842"/>
    </source>
</evidence>
<dbReference type="InterPro" id="IPR005146">
    <property type="entry name" value="B3/B4_tRNA-bd"/>
</dbReference>
<dbReference type="Pfam" id="PF03484">
    <property type="entry name" value="B5"/>
    <property type="match status" value="1"/>
</dbReference>
<keyword evidence="10 15" id="KW-0460">Magnesium</keyword>
<dbReference type="Pfam" id="PF03483">
    <property type="entry name" value="B3_4"/>
    <property type="match status" value="1"/>
</dbReference>
<sequence length="791" mass="87156">MKFSENWLKEWVDPQLGTDQLVAQLTMLGLEVDDVESAAGEFSGVVVAEIVACEKHPDADKLKVCEVNAGDETLQIVCGAPNARAGLKTALSKIGAVLPGNFKIKKSKLRGVESQGMLCSEVELGISEESDGIIELPADAPVGSDVREYLDLEDQLIDVDLTPNRADCFCMRGVAREVATMNDLVMMEPNVETIPATHDEVMTVNLQATAQCPKYGSRVIKGINNTQDTPGWMKEKLRRSGIRSIHPVVDVTNYVMLELGQPMHAFDQQQIHGQIVVRMANDEEKITLLDESEANLNAEFLLIADEQQALAVAGVMGGLNSGVTAQTQDIVLESAYFDPATIMGKSRKLGVHTESGLRFERGVDWQLQEVALERATALILEICGGEPGPVHVVTEPTGLPVQQVINLSRAQLQRVLGFAVADEQVTRIFTALGFVTEFDGETWTVTSPSWRFDMAISEDLIEEVVRVVGYDAMPSHRLHSSDAIRVIPEALRKDHAIKSQLCDLGFQEVINYAFVAEKQLAAVGMAEHAFALANPLNHDMAVMRTGLLAGVLSNIKSNLARQHHDLSLFEMGKVFSLNQQIEQTDQLLLAKTGLAHPEQWSCDSRKVDFFDLKGVVTELLTGISGEVSLSESGHEFLHPGRQAAVRLNDDVIGYLGQVHPSILQKMKIKQEVYVAELNVAGISQLGIPHWQEVSKFPKVRRDLSIKLRQDISWQQVKAVVYQSVNEGGDSLIDLSLFDVYTGEHIEKGYKSLAMAMIFQEKNRTLEDKEVDKLVSKAVSFLAEQFNAEVRT</sequence>
<evidence type="ECO:0000256" key="1">
    <source>
        <dbReference type="ARBA" id="ARBA00004496"/>
    </source>
</evidence>
<dbReference type="SMART" id="SM00873">
    <property type="entry name" value="B3_4"/>
    <property type="match status" value="1"/>
</dbReference>
<dbReference type="InterPro" id="IPR005121">
    <property type="entry name" value="Fdx_antiC-bd"/>
</dbReference>
<dbReference type="Pfam" id="PF17759">
    <property type="entry name" value="tRNA_synthFbeta"/>
    <property type="match status" value="1"/>
</dbReference>
<comment type="catalytic activity">
    <reaction evidence="14 15">
        <text>tRNA(Phe) + L-phenylalanine + ATP = L-phenylalanyl-tRNA(Phe) + AMP + diphosphate + H(+)</text>
        <dbReference type="Rhea" id="RHEA:19413"/>
        <dbReference type="Rhea" id="RHEA-COMP:9668"/>
        <dbReference type="Rhea" id="RHEA-COMP:9699"/>
        <dbReference type="ChEBI" id="CHEBI:15378"/>
        <dbReference type="ChEBI" id="CHEBI:30616"/>
        <dbReference type="ChEBI" id="CHEBI:33019"/>
        <dbReference type="ChEBI" id="CHEBI:58095"/>
        <dbReference type="ChEBI" id="CHEBI:78442"/>
        <dbReference type="ChEBI" id="CHEBI:78531"/>
        <dbReference type="ChEBI" id="CHEBI:456215"/>
        <dbReference type="EC" id="6.1.1.20"/>
    </reaction>
</comment>
<dbReference type="InterPro" id="IPR002547">
    <property type="entry name" value="tRNA-bd_dom"/>
</dbReference>
<reference evidence="21" key="1">
    <citation type="journal article" date="2019" name="Int. J. Syst. Evol. Microbiol.">
        <title>The Global Catalogue of Microorganisms (GCM) 10K type strain sequencing project: providing services to taxonomists for standard genome sequencing and annotation.</title>
        <authorList>
            <consortium name="The Broad Institute Genomics Platform"/>
            <consortium name="The Broad Institute Genome Sequencing Center for Infectious Disease"/>
            <person name="Wu L."/>
            <person name="Ma J."/>
        </authorList>
    </citation>
    <scope>NUCLEOTIDE SEQUENCE [LARGE SCALE GENOMIC DNA]</scope>
    <source>
        <strain evidence="21">KCTC 42953</strain>
    </source>
</reference>
<keyword evidence="6 15" id="KW-0436">Ligase</keyword>
<evidence type="ECO:0000256" key="14">
    <source>
        <dbReference type="ARBA" id="ARBA00049255"/>
    </source>
</evidence>
<dbReference type="Pfam" id="PF03147">
    <property type="entry name" value="FDX-ACB"/>
    <property type="match status" value="1"/>
</dbReference>
<feature type="binding site" evidence="15">
    <location>
        <position position="463"/>
    </location>
    <ligand>
        <name>Mg(2+)</name>
        <dbReference type="ChEBI" id="CHEBI:18420"/>
        <note>shared with alpha subunit</note>
    </ligand>
</feature>
<evidence type="ECO:0000256" key="9">
    <source>
        <dbReference type="ARBA" id="ARBA00022840"/>
    </source>
</evidence>
<feature type="domain" description="FDX-ACB" evidence="18">
    <location>
        <begin position="694"/>
        <end position="790"/>
    </location>
</feature>
<feature type="binding site" evidence="15">
    <location>
        <position position="462"/>
    </location>
    <ligand>
        <name>Mg(2+)</name>
        <dbReference type="ChEBI" id="CHEBI:18420"/>
        <note>shared with alpha subunit</note>
    </ligand>
</feature>
<evidence type="ECO:0000313" key="21">
    <source>
        <dbReference type="Proteomes" id="UP001595533"/>
    </source>
</evidence>
<comment type="caution">
    <text evidence="20">The sequence shown here is derived from an EMBL/GenBank/DDBJ whole genome shotgun (WGS) entry which is preliminary data.</text>
</comment>
<dbReference type="Gene3D" id="3.30.930.10">
    <property type="entry name" value="Bira Bifunctional Protein, Domain 2"/>
    <property type="match status" value="1"/>
</dbReference>
<evidence type="ECO:0000256" key="5">
    <source>
        <dbReference type="ARBA" id="ARBA00022555"/>
    </source>
</evidence>
<keyword evidence="5 16" id="KW-0820">tRNA-binding</keyword>
<dbReference type="SUPFAM" id="SSF54991">
    <property type="entry name" value="Anticodon-binding domain of PheRS"/>
    <property type="match status" value="1"/>
</dbReference>
<dbReference type="SUPFAM" id="SSF50249">
    <property type="entry name" value="Nucleic acid-binding proteins"/>
    <property type="match status" value="1"/>
</dbReference>
<dbReference type="Proteomes" id="UP001595533">
    <property type="component" value="Unassembled WGS sequence"/>
</dbReference>
<dbReference type="InterPro" id="IPR020825">
    <property type="entry name" value="Phe-tRNA_synthase-like_B3/B4"/>
</dbReference>
<keyword evidence="4 15" id="KW-0963">Cytoplasm</keyword>
<dbReference type="Gene3D" id="2.40.50.140">
    <property type="entry name" value="Nucleic acid-binding proteins"/>
    <property type="match status" value="1"/>
</dbReference>
<dbReference type="PANTHER" id="PTHR10947">
    <property type="entry name" value="PHENYLALANYL-TRNA SYNTHETASE BETA CHAIN AND LEUCINE-RICH REPEAT-CONTAINING PROTEIN 47"/>
    <property type="match status" value="1"/>
</dbReference>
<dbReference type="RefSeq" id="WP_077412907.1">
    <property type="nucleotide sequence ID" value="NZ_JBHRTS010000010.1"/>
</dbReference>
<dbReference type="InterPro" id="IPR041616">
    <property type="entry name" value="PheRS_beta_core"/>
</dbReference>
<dbReference type="Gene3D" id="3.30.70.380">
    <property type="entry name" value="Ferrodoxin-fold anticodon-binding domain"/>
    <property type="match status" value="1"/>
</dbReference>